<protein>
    <submittedName>
        <fullName evidence="1">Uncharacterized protein</fullName>
    </submittedName>
</protein>
<name>A0AAC9P8T5_9PROT</name>
<gene>
    <name evidence="1" type="ORF">GbCGDNIH9_7134b</name>
</gene>
<accession>A0AAC9P8T5</accession>
<reference evidence="2" key="1">
    <citation type="submission" date="2016-11" db="EMBL/GenBank/DDBJ databases">
        <title>Comparative genomic and phenotypic analysis of Granulibacter bethesdensis clinical isolates from patients with chronic granulomatous disease.</title>
        <authorList>
            <person name="Zarember K.A."/>
            <person name="Porcella S.F."/>
            <person name="Chu J."/>
            <person name="Ding L."/>
            <person name="Dahlstrom E."/>
            <person name="Barbian K."/>
            <person name="Martens C."/>
            <person name="Sykora L."/>
            <person name="Kramer S."/>
            <person name="Pettinato A.M."/>
            <person name="Hong H."/>
            <person name="Wald G."/>
            <person name="Berg L.J."/>
            <person name="Rogge L.S."/>
            <person name="Greenberg D.E."/>
            <person name="Falcone E.L."/>
            <person name="Neves J.F."/>
            <person name="Simoes M.J."/>
            <person name="Casal M."/>
            <person name="Rodriguez-Lopez F.C."/>
            <person name="Zelazny A."/>
            <person name="Gallin J.I."/>
            <person name="Holland S.M."/>
        </authorList>
    </citation>
    <scope>NUCLEOTIDE SEQUENCE [LARGE SCALE GENOMIC DNA]</scope>
    <source>
        <strain evidence="2">NIH9.1</strain>
    </source>
</reference>
<dbReference type="Proteomes" id="UP000182373">
    <property type="component" value="Chromosome"/>
</dbReference>
<evidence type="ECO:0000313" key="1">
    <source>
        <dbReference type="EMBL" id="APH54858.1"/>
    </source>
</evidence>
<sequence length="40" mass="4354">MVHFAPWVMTPTDMLQLAALNEPTTVQSSDQEGAAHGQKD</sequence>
<dbReference type="AlphaFoldDB" id="A0AAC9P8T5"/>
<proteinExistence type="predicted"/>
<organism evidence="1 2">
    <name type="scientific">Granulibacter bethesdensis</name>
    <dbReference type="NCBI Taxonomy" id="364410"/>
    <lineage>
        <taxon>Bacteria</taxon>
        <taxon>Pseudomonadati</taxon>
        <taxon>Pseudomonadota</taxon>
        <taxon>Alphaproteobacteria</taxon>
        <taxon>Acetobacterales</taxon>
        <taxon>Acetobacteraceae</taxon>
        <taxon>Granulibacter</taxon>
    </lineage>
</organism>
<dbReference type="EMBL" id="CP018191">
    <property type="protein sequence ID" value="APH54858.1"/>
    <property type="molecule type" value="Genomic_DNA"/>
</dbReference>
<evidence type="ECO:0000313" key="2">
    <source>
        <dbReference type="Proteomes" id="UP000182373"/>
    </source>
</evidence>
<dbReference type="RefSeq" id="WP_301335563.1">
    <property type="nucleotide sequence ID" value="NZ_CP018191.1"/>
</dbReference>